<feature type="binding site" evidence="6">
    <location>
        <position position="79"/>
    </location>
    <ligand>
        <name>ATP</name>
        <dbReference type="ChEBI" id="CHEBI:30616"/>
    </ligand>
</feature>
<dbReference type="FunFam" id="1.10.510.10:FF:000571">
    <property type="entry name" value="Maternal embryonic leucine zipper kinase"/>
    <property type="match status" value="1"/>
</dbReference>
<evidence type="ECO:0000256" key="5">
    <source>
        <dbReference type="ARBA" id="ARBA00022840"/>
    </source>
</evidence>
<feature type="compositionally biased region" description="Basic and acidic residues" evidence="7">
    <location>
        <begin position="437"/>
        <end position="447"/>
    </location>
</feature>
<keyword evidence="1" id="KW-0723">Serine/threonine-protein kinase</keyword>
<dbReference type="Gene3D" id="1.10.510.10">
    <property type="entry name" value="Transferase(Phosphotransferase) domain 1"/>
    <property type="match status" value="1"/>
</dbReference>
<dbReference type="PANTHER" id="PTHR43895:SF150">
    <property type="entry name" value="SERINE_THREONINE-PROTEIN KINASE STK11"/>
    <property type="match status" value="1"/>
</dbReference>
<dbReference type="SUPFAM" id="SSF56112">
    <property type="entry name" value="Protein kinase-like (PK-like)"/>
    <property type="match status" value="1"/>
</dbReference>
<dbReference type="SMART" id="SM00220">
    <property type="entry name" value="S_TKc"/>
    <property type="match status" value="1"/>
</dbReference>
<keyword evidence="3 6" id="KW-0547">Nucleotide-binding</keyword>
<keyword evidence="5 6" id="KW-0067">ATP-binding</keyword>
<feature type="region of interest" description="Disordered" evidence="7">
    <location>
        <begin position="1"/>
        <end position="21"/>
    </location>
</feature>
<evidence type="ECO:0000313" key="10">
    <source>
        <dbReference type="Proteomes" id="UP001431209"/>
    </source>
</evidence>
<feature type="domain" description="Protein kinase" evidence="8">
    <location>
        <begin position="46"/>
        <end position="307"/>
    </location>
</feature>
<gene>
    <name evidence="9" type="ORF">AKO1_008796</name>
</gene>
<reference evidence="9 10" key="1">
    <citation type="submission" date="2024-03" db="EMBL/GenBank/DDBJ databases">
        <title>The Acrasis kona genome and developmental transcriptomes reveal deep origins of eukaryotic multicellular pathways.</title>
        <authorList>
            <person name="Sheikh S."/>
            <person name="Fu C.-J."/>
            <person name="Brown M.W."/>
            <person name="Baldauf S.L."/>
        </authorList>
    </citation>
    <scope>NUCLEOTIDE SEQUENCE [LARGE SCALE GENOMIC DNA]</scope>
    <source>
        <strain evidence="9 10">ATCC MYA-3509</strain>
    </source>
</reference>
<keyword evidence="10" id="KW-1185">Reference proteome</keyword>
<evidence type="ECO:0000256" key="7">
    <source>
        <dbReference type="SAM" id="MobiDB-lite"/>
    </source>
</evidence>
<feature type="compositionally biased region" description="Acidic residues" evidence="7">
    <location>
        <begin position="402"/>
        <end position="412"/>
    </location>
</feature>
<evidence type="ECO:0000313" key="9">
    <source>
        <dbReference type="EMBL" id="KAL0488346.1"/>
    </source>
</evidence>
<evidence type="ECO:0000256" key="2">
    <source>
        <dbReference type="ARBA" id="ARBA00022679"/>
    </source>
</evidence>
<dbReference type="FunFam" id="3.30.200.20:FF:000042">
    <property type="entry name" value="Aurora kinase A"/>
    <property type="match status" value="1"/>
</dbReference>
<evidence type="ECO:0000259" key="8">
    <source>
        <dbReference type="PROSITE" id="PS50011"/>
    </source>
</evidence>
<dbReference type="PROSITE" id="PS50011">
    <property type="entry name" value="PROTEIN_KINASE_DOM"/>
    <property type="match status" value="1"/>
</dbReference>
<evidence type="ECO:0000256" key="3">
    <source>
        <dbReference type="ARBA" id="ARBA00022741"/>
    </source>
</evidence>
<organism evidence="9 10">
    <name type="scientific">Acrasis kona</name>
    <dbReference type="NCBI Taxonomy" id="1008807"/>
    <lineage>
        <taxon>Eukaryota</taxon>
        <taxon>Discoba</taxon>
        <taxon>Heterolobosea</taxon>
        <taxon>Tetramitia</taxon>
        <taxon>Eutetramitia</taxon>
        <taxon>Acrasidae</taxon>
        <taxon>Acrasis</taxon>
    </lineage>
</organism>
<dbReference type="InterPro" id="IPR000719">
    <property type="entry name" value="Prot_kinase_dom"/>
</dbReference>
<keyword evidence="2" id="KW-0808">Transferase</keyword>
<dbReference type="EMBL" id="JAOPGA020001434">
    <property type="protein sequence ID" value="KAL0488346.1"/>
    <property type="molecule type" value="Genomic_DNA"/>
</dbReference>
<dbReference type="Pfam" id="PF00069">
    <property type="entry name" value="Pkinase"/>
    <property type="match status" value="1"/>
</dbReference>
<evidence type="ECO:0000256" key="6">
    <source>
        <dbReference type="PROSITE-ProRule" id="PRU10141"/>
    </source>
</evidence>
<accession>A0AAW2ZHX7</accession>
<dbReference type="PANTHER" id="PTHR43895">
    <property type="entry name" value="CALCIUM/CALMODULIN-DEPENDENT PROTEIN KINASE KINASE-RELATED"/>
    <property type="match status" value="1"/>
</dbReference>
<dbReference type="InterPro" id="IPR011009">
    <property type="entry name" value="Kinase-like_dom_sf"/>
</dbReference>
<comment type="caution">
    <text evidence="9">The sequence shown here is derived from an EMBL/GenBank/DDBJ whole genome shotgun (WGS) entry which is preliminary data.</text>
</comment>
<feature type="region of interest" description="Disordered" evidence="7">
    <location>
        <begin position="368"/>
        <end position="447"/>
    </location>
</feature>
<dbReference type="GO" id="GO:0004674">
    <property type="term" value="F:protein serine/threonine kinase activity"/>
    <property type="evidence" value="ECO:0007669"/>
    <property type="project" value="UniProtKB-KW"/>
</dbReference>
<proteinExistence type="predicted"/>
<name>A0AAW2ZHX7_9EUKA</name>
<evidence type="ECO:0000256" key="1">
    <source>
        <dbReference type="ARBA" id="ARBA00022527"/>
    </source>
</evidence>
<dbReference type="Gene3D" id="3.30.200.20">
    <property type="entry name" value="Phosphorylase Kinase, domain 1"/>
    <property type="match status" value="1"/>
</dbReference>
<dbReference type="Proteomes" id="UP001431209">
    <property type="component" value="Unassembled WGS sequence"/>
</dbReference>
<dbReference type="GO" id="GO:0007165">
    <property type="term" value="P:signal transduction"/>
    <property type="evidence" value="ECO:0007669"/>
    <property type="project" value="TreeGrafter"/>
</dbReference>
<keyword evidence="4 9" id="KW-0418">Kinase</keyword>
<protein>
    <submittedName>
        <fullName evidence="9">Serine/threonine-protein kinase Stk</fullName>
    </submittedName>
</protein>
<sequence length="447" mass="50095">MTSFNKSSSNLNGIPNSTSNSSIASDELNEVTYKTVDKGPKKVNQYVLGEILGEGSYAKVREAIDSNSLKRVAIKIVKKRVMRKIKGAMTALKNEINIMRKLKHKNVIQLIEVIHNNEKERIYIVIEFAGAGSLQQVINSHPNKRLPLSDVWCFFTQLIEGLEYIHNQGVVQRDIKPANLMVTPDRVLKLSDFGVASELNQFSQSDECTHSHGSPAFQSPQIAMGEKQFSGFKLDIWACGVTLYLLVVGQYPFQGETVFGLYDAIARCEYDMPDWIEKDVADLIRMMLTKNENQRATIAQIKATKWFNTTQYEDRPQPNLVDRWRSFSLLPYIAKAVNSMGGGILNNRMSLQPLPNSRVSGVQFNLESKTGRNSIPPLKTGQHGGSATNMTPLGLMMMQNESNDEDYDDDSFDSYQQSRTSSLEGTPGSRKGSMIGMKDDKKKCIVQ</sequence>
<evidence type="ECO:0000256" key="4">
    <source>
        <dbReference type="ARBA" id="ARBA00022777"/>
    </source>
</evidence>
<dbReference type="InterPro" id="IPR017441">
    <property type="entry name" value="Protein_kinase_ATP_BS"/>
</dbReference>
<dbReference type="GO" id="GO:0005524">
    <property type="term" value="F:ATP binding"/>
    <property type="evidence" value="ECO:0007669"/>
    <property type="project" value="UniProtKB-UniRule"/>
</dbReference>
<dbReference type="PROSITE" id="PS00107">
    <property type="entry name" value="PROTEIN_KINASE_ATP"/>
    <property type="match status" value="1"/>
</dbReference>
<dbReference type="AlphaFoldDB" id="A0AAW2ZHX7"/>